<protein>
    <submittedName>
        <fullName evidence="2">Uncharacterized protein</fullName>
    </submittedName>
</protein>
<feature type="compositionally biased region" description="Basic and acidic residues" evidence="1">
    <location>
        <begin position="27"/>
        <end position="39"/>
    </location>
</feature>
<name>D7G4Y1_ECTSI</name>
<keyword evidence="3" id="KW-1185">Reference proteome</keyword>
<feature type="region of interest" description="Disordered" evidence="1">
    <location>
        <begin position="1"/>
        <end position="150"/>
    </location>
</feature>
<dbReference type="Proteomes" id="UP000002630">
    <property type="component" value="Unassembled WGS sequence"/>
</dbReference>
<accession>D7G4Y1</accession>
<feature type="compositionally biased region" description="Basic and acidic residues" evidence="1">
    <location>
        <begin position="81"/>
        <end position="90"/>
    </location>
</feature>
<feature type="compositionally biased region" description="Low complexity" evidence="1">
    <location>
        <begin position="128"/>
        <end position="150"/>
    </location>
</feature>
<feature type="region of interest" description="Disordered" evidence="1">
    <location>
        <begin position="165"/>
        <end position="188"/>
    </location>
</feature>
<feature type="compositionally biased region" description="Low complexity" evidence="1">
    <location>
        <begin position="247"/>
        <end position="256"/>
    </location>
</feature>
<proteinExistence type="predicted"/>
<sequence length="442" mass="45041">MEEVHIAAAGPTSKTMSTVDAAASAGDETRGEAKPEDKNANINATTEEAGGGDEQQVGGVRPPAAVAVSAAKEASQELIVDEDHKRKDAAAEAGRQPSATFSDAKSVGNSSSSPMLASPPPSHCIGAPLPSLSLSSPPRRNEAASPVAATASAAAAAEAAAATLLKQHQEQRAPGLMPANKRRLRIYPTGRNRNSKWVTREIAALDFLTGLKMRNEAAILAQGTSGGGGGGDFGVSADDESSPSLLDSGSGVGTSRDSSRRGGGGWGWDMQKEKSSDDDNNNNDEAAAEVARGAYPAAEGRGGTTGAGGEAKEDKDIEGRRSTPTGGGVTFADNENKNNSDDSDSDNGWLDQPLPSTGRGGASSGHVSARRLRGATTGHGGMGASAGIGGGGARVSGAGFRRLRGREAAHVRLPANFRHSMQVLPGHSAAVVRQWEQGLTRQ</sequence>
<feature type="compositionally biased region" description="Low complexity" evidence="1">
    <location>
        <begin position="56"/>
        <end position="77"/>
    </location>
</feature>
<feature type="compositionally biased region" description="Gly residues" evidence="1">
    <location>
        <begin position="377"/>
        <end position="393"/>
    </location>
</feature>
<evidence type="ECO:0000313" key="3">
    <source>
        <dbReference type="Proteomes" id="UP000002630"/>
    </source>
</evidence>
<feature type="region of interest" description="Disordered" evidence="1">
    <location>
        <begin position="230"/>
        <end position="393"/>
    </location>
</feature>
<evidence type="ECO:0000256" key="1">
    <source>
        <dbReference type="SAM" id="MobiDB-lite"/>
    </source>
</evidence>
<dbReference type="AlphaFoldDB" id="D7G4Y1"/>
<feature type="compositionally biased region" description="Gly residues" evidence="1">
    <location>
        <begin position="300"/>
        <end position="309"/>
    </location>
</feature>
<reference evidence="2 3" key="1">
    <citation type="journal article" date="2010" name="Nature">
        <title>The Ectocarpus genome and the independent evolution of multicellularity in brown algae.</title>
        <authorList>
            <person name="Cock J.M."/>
            <person name="Sterck L."/>
            <person name="Rouze P."/>
            <person name="Scornet D."/>
            <person name="Allen A.E."/>
            <person name="Amoutzias G."/>
            <person name="Anthouard V."/>
            <person name="Artiguenave F."/>
            <person name="Aury J.M."/>
            <person name="Badger J.H."/>
            <person name="Beszteri B."/>
            <person name="Billiau K."/>
            <person name="Bonnet E."/>
            <person name="Bothwell J.H."/>
            <person name="Bowler C."/>
            <person name="Boyen C."/>
            <person name="Brownlee C."/>
            <person name="Carrano C.J."/>
            <person name="Charrier B."/>
            <person name="Cho G.Y."/>
            <person name="Coelho S.M."/>
            <person name="Collen J."/>
            <person name="Corre E."/>
            <person name="Da Silva C."/>
            <person name="Delage L."/>
            <person name="Delaroque N."/>
            <person name="Dittami S.M."/>
            <person name="Doulbeau S."/>
            <person name="Elias M."/>
            <person name="Farnham G."/>
            <person name="Gachon C.M."/>
            <person name="Gschloessl B."/>
            <person name="Heesch S."/>
            <person name="Jabbari K."/>
            <person name="Jubin C."/>
            <person name="Kawai H."/>
            <person name="Kimura K."/>
            <person name="Kloareg B."/>
            <person name="Kupper F.C."/>
            <person name="Lang D."/>
            <person name="Le Bail A."/>
            <person name="Leblanc C."/>
            <person name="Lerouge P."/>
            <person name="Lohr M."/>
            <person name="Lopez P.J."/>
            <person name="Martens C."/>
            <person name="Maumus F."/>
            <person name="Michel G."/>
            <person name="Miranda-Saavedra D."/>
            <person name="Morales J."/>
            <person name="Moreau H."/>
            <person name="Motomura T."/>
            <person name="Nagasato C."/>
            <person name="Napoli C.A."/>
            <person name="Nelson D.R."/>
            <person name="Nyvall-Collen P."/>
            <person name="Peters A.F."/>
            <person name="Pommier C."/>
            <person name="Potin P."/>
            <person name="Poulain J."/>
            <person name="Quesneville H."/>
            <person name="Read B."/>
            <person name="Rensing S.A."/>
            <person name="Ritter A."/>
            <person name="Rousvoal S."/>
            <person name="Samanta M."/>
            <person name="Samson G."/>
            <person name="Schroeder D.C."/>
            <person name="Segurens B."/>
            <person name="Strittmatter M."/>
            <person name="Tonon T."/>
            <person name="Tregear J.W."/>
            <person name="Valentin K."/>
            <person name="von Dassow P."/>
            <person name="Yamagishi T."/>
            <person name="Van de Peer Y."/>
            <person name="Wincker P."/>
        </authorList>
    </citation>
    <scope>NUCLEOTIDE SEQUENCE [LARGE SCALE GENOMIC DNA]</scope>
    <source>
        <strain evidence="3">Ec32 / CCAP1310/4</strain>
    </source>
</reference>
<dbReference type="EMBL" id="FN649760">
    <property type="protein sequence ID" value="CBJ33744.1"/>
    <property type="molecule type" value="Genomic_DNA"/>
</dbReference>
<dbReference type="InParanoid" id="D7G4Y1"/>
<gene>
    <name evidence="2" type="ORF">Esi_0586_0003</name>
</gene>
<feature type="compositionally biased region" description="Basic and acidic residues" evidence="1">
    <location>
        <begin position="310"/>
        <end position="321"/>
    </location>
</feature>
<evidence type="ECO:0000313" key="2">
    <source>
        <dbReference type="EMBL" id="CBJ33744.1"/>
    </source>
</evidence>
<organism evidence="2 3">
    <name type="scientific">Ectocarpus siliculosus</name>
    <name type="common">Brown alga</name>
    <name type="synonym">Conferva siliculosa</name>
    <dbReference type="NCBI Taxonomy" id="2880"/>
    <lineage>
        <taxon>Eukaryota</taxon>
        <taxon>Sar</taxon>
        <taxon>Stramenopiles</taxon>
        <taxon>Ochrophyta</taxon>
        <taxon>PX clade</taxon>
        <taxon>Phaeophyceae</taxon>
        <taxon>Ectocarpales</taxon>
        <taxon>Ectocarpaceae</taxon>
        <taxon>Ectocarpus</taxon>
    </lineage>
</organism>
<feature type="compositionally biased region" description="Polar residues" evidence="1">
    <location>
        <begin position="97"/>
        <end position="109"/>
    </location>
</feature>